<evidence type="ECO:0000313" key="2">
    <source>
        <dbReference type="Proteomes" id="UP000827092"/>
    </source>
</evidence>
<gene>
    <name evidence="1" type="ORF">JTE90_017934</name>
</gene>
<protein>
    <submittedName>
        <fullName evidence="1">Uncharacterized protein</fullName>
    </submittedName>
</protein>
<evidence type="ECO:0000313" key="1">
    <source>
        <dbReference type="EMBL" id="KAG8192396.1"/>
    </source>
</evidence>
<sequence>MWLLTEIQSEIASRHVDSNQPRQILANSLMQLDCFWNFFRTEQVASSSRTGFYQPPAILGNAIMQLTASELC</sequence>
<name>A0AAV6V7Z9_9ARAC</name>
<dbReference type="Proteomes" id="UP000827092">
    <property type="component" value="Unassembled WGS sequence"/>
</dbReference>
<dbReference type="AlphaFoldDB" id="A0AAV6V7Z9"/>
<accession>A0AAV6V7Z9</accession>
<keyword evidence="2" id="KW-1185">Reference proteome</keyword>
<organism evidence="1 2">
    <name type="scientific">Oedothorax gibbosus</name>
    <dbReference type="NCBI Taxonomy" id="931172"/>
    <lineage>
        <taxon>Eukaryota</taxon>
        <taxon>Metazoa</taxon>
        <taxon>Ecdysozoa</taxon>
        <taxon>Arthropoda</taxon>
        <taxon>Chelicerata</taxon>
        <taxon>Arachnida</taxon>
        <taxon>Araneae</taxon>
        <taxon>Araneomorphae</taxon>
        <taxon>Entelegynae</taxon>
        <taxon>Araneoidea</taxon>
        <taxon>Linyphiidae</taxon>
        <taxon>Erigoninae</taxon>
        <taxon>Oedothorax</taxon>
    </lineage>
</organism>
<reference evidence="1 2" key="1">
    <citation type="journal article" date="2022" name="Nat. Ecol. Evol.">
        <title>A masculinizing supergene underlies an exaggerated male reproductive morph in a spider.</title>
        <authorList>
            <person name="Hendrickx F."/>
            <person name="De Corte Z."/>
            <person name="Sonet G."/>
            <person name="Van Belleghem S.M."/>
            <person name="Kostlbacher S."/>
            <person name="Vangestel C."/>
        </authorList>
    </citation>
    <scope>NUCLEOTIDE SEQUENCE [LARGE SCALE GENOMIC DNA]</scope>
    <source>
        <strain evidence="1">W744_W776</strain>
    </source>
</reference>
<comment type="caution">
    <text evidence="1">The sequence shown here is derived from an EMBL/GenBank/DDBJ whole genome shotgun (WGS) entry which is preliminary data.</text>
</comment>
<dbReference type="EMBL" id="JAFNEN010000139">
    <property type="protein sequence ID" value="KAG8192396.1"/>
    <property type="molecule type" value="Genomic_DNA"/>
</dbReference>
<proteinExistence type="predicted"/>